<proteinExistence type="predicted"/>
<comment type="caution">
    <text evidence="2">The sequence shown here is derived from an EMBL/GenBank/DDBJ whole genome shotgun (WGS) entry which is preliminary data.</text>
</comment>
<dbReference type="AlphaFoldDB" id="A0A9W6F762"/>
<keyword evidence="3" id="KW-1185">Reference proteome</keyword>
<feature type="region of interest" description="Disordered" evidence="1">
    <location>
        <begin position="70"/>
        <end position="109"/>
    </location>
</feature>
<gene>
    <name evidence="2" type="primary">PLEST007665</name>
    <name evidence="2" type="ORF">PLESTB_001328400</name>
</gene>
<reference evidence="2 3" key="1">
    <citation type="journal article" date="2023" name="Commun. Biol.">
        <title>Reorganization of the ancestral sex-determining regions during the evolution of trioecy in Pleodorina starrii.</title>
        <authorList>
            <person name="Takahashi K."/>
            <person name="Suzuki S."/>
            <person name="Kawai-Toyooka H."/>
            <person name="Yamamoto K."/>
            <person name="Hamaji T."/>
            <person name="Ootsuki R."/>
            <person name="Yamaguchi H."/>
            <person name="Kawachi M."/>
            <person name="Higashiyama T."/>
            <person name="Nozaki H."/>
        </authorList>
    </citation>
    <scope>NUCLEOTIDE SEQUENCE [LARGE SCALE GENOMIC DNA]</scope>
    <source>
        <strain evidence="2 3">NIES-4479</strain>
    </source>
</reference>
<feature type="compositionally biased region" description="Low complexity" evidence="1">
    <location>
        <begin position="284"/>
        <end position="293"/>
    </location>
</feature>
<feature type="region of interest" description="Disordered" evidence="1">
    <location>
        <begin position="196"/>
        <end position="253"/>
    </location>
</feature>
<feature type="compositionally biased region" description="Polar residues" evidence="1">
    <location>
        <begin position="434"/>
        <end position="446"/>
    </location>
</feature>
<feature type="compositionally biased region" description="Low complexity" evidence="1">
    <location>
        <begin position="330"/>
        <end position="360"/>
    </location>
</feature>
<evidence type="ECO:0000313" key="3">
    <source>
        <dbReference type="Proteomes" id="UP001165080"/>
    </source>
</evidence>
<feature type="compositionally biased region" description="Low complexity" evidence="1">
    <location>
        <begin position="82"/>
        <end position="95"/>
    </location>
</feature>
<feature type="compositionally biased region" description="Pro residues" evidence="1">
    <location>
        <begin position="146"/>
        <end position="155"/>
    </location>
</feature>
<dbReference type="Proteomes" id="UP001165080">
    <property type="component" value="Unassembled WGS sequence"/>
</dbReference>
<feature type="compositionally biased region" description="Gly residues" evidence="1">
    <location>
        <begin position="272"/>
        <end position="283"/>
    </location>
</feature>
<feature type="compositionally biased region" description="Gly residues" evidence="1">
    <location>
        <begin position="361"/>
        <end position="376"/>
    </location>
</feature>
<feature type="region of interest" description="Disordered" evidence="1">
    <location>
        <begin position="315"/>
        <end position="446"/>
    </location>
</feature>
<evidence type="ECO:0000256" key="1">
    <source>
        <dbReference type="SAM" id="MobiDB-lite"/>
    </source>
</evidence>
<sequence length="446" mass="43518">MEENGISTLALLGDLADAYEKCRLTGADPPQLFRSRSSADRRQVLSLARCDLPQMNLNLRIGPTAGTAGLRTSGAVTDDFNSPPSAGGSSPAAAGTPKASQLPPPPPLHQLLQLQPDLNCRTSFDLSHHTRRTSWASQPATATPVAPSPPPPSLATPPLLLRGRSLQRYDSNPGASYDEDSLLSPMASEALGARRLSERGISPRVAAGGGGGGPPPSRSGRFMARSQSGALPSSPFLVPPAPPDTGAGGGGSAGGTLCSAVGAPPSPAAAGGVTGGGAGGGVSSSGSPLVPTPRGGLPTTARGILFFQSSRSISGSTLMQPFGNDRSGRNRSSSTSGVAAGAAATAKATLGGAAASSSAATGGGGGGGSLGSGGGAPQPQPTADSSMQRFPLAMPGPSGLPAVLPAPRRSLQGLPPGSGGGSGGGAGGGGSGIRSVNSRLSTSEWL</sequence>
<accession>A0A9W6F762</accession>
<organism evidence="2 3">
    <name type="scientific">Pleodorina starrii</name>
    <dbReference type="NCBI Taxonomy" id="330485"/>
    <lineage>
        <taxon>Eukaryota</taxon>
        <taxon>Viridiplantae</taxon>
        <taxon>Chlorophyta</taxon>
        <taxon>core chlorophytes</taxon>
        <taxon>Chlorophyceae</taxon>
        <taxon>CS clade</taxon>
        <taxon>Chlamydomonadales</taxon>
        <taxon>Volvocaceae</taxon>
        <taxon>Pleodorina</taxon>
    </lineage>
</organism>
<feature type="region of interest" description="Disordered" evidence="1">
    <location>
        <begin position="266"/>
        <end position="297"/>
    </location>
</feature>
<feature type="compositionally biased region" description="Gly residues" evidence="1">
    <location>
        <begin position="416"/>
        <end position="432"/>
    </location>
</feature>
<dbReference type="EMBL" id="BRXU01000021">
    <property type="protein sequence ID" value="GLC58186.1"/>
    <property type="molecule type" value="Genomic_DNA"/>
</dbReference>
<feature type="compositionally biased region" description="Low complexity" evidence="1">
    <location>
        <begin position="136"/>
        <end position="145"/>
    </location>
</feature>
<name>A0A9W6F762_9CHLO</name>
<evidence type="ECO:0000313" key="2">
    <source>
        <dbReference type="EMBL" id="GLC58186.1"/>
    </source>
</evidence>
<protein>
    <submittedName>
        <fullName evidence="2">Uncharacterized protein</fullName>
    </submittedName>
</protein>
<feature type="region of interest" description="Disordered" evidence="1">
    <location>
        <begin position="129"/>
        <end position="159"/>
    </location>
</feature>